<keyword evidence="2" id="KW-1185">Reference proteome</keyword>
<organism evidence="1 2">
    <name type="scientific">Perca flavescens</name>
    <name type="common">American yellow perch</name>
    <name type="synonym">Morone flavescens</name>
    <dbReference type="NCBI Taxonomy" id="8167"/>
    <lineage>
        <taxon>Eukaryota</taxon>
        <taxon>Metazoa</taxon>
        <taxon>Chordata</taxon>
        <taxon>Craniata</taxon>
        <taxon>Vertebrata</taxon>
        <taxon>Euteleostomi</taxon>
        <taxon>Actinopterygii</taxon>
        <taxon>Neopterygii</taxon>
        <taxon>Teleostei</taxon>
        <taxon>Neoteleostei</taxon>
        <taxon>Acanthomorphata</taxon>
        <taxon>Eupercaria</taxon>
        <taxon>Perciformes</taxon>
        <taxon>Percoidei</taxon>
        <taxon>Percidae</taxon>
        <taxon>Percinae</taxon>
        <taxon>Perca</taxon>
    </lineage>
</organism>
<name>A0A484DI72_PERFV</name>
<proteinExistence type="predicted"/>
<reference evidence="1 2" key="1">
    <citation type="submission" date="2019-01" db="EMBL/GenBank/DDBJ databases">
        <title>A chromosome-scale genome assembly of the yellow perch, Perca flavescens.</title>
        <authorList>
            <person name="Feron R."/>
            <person name="Morvezen R."/>
            <person name="Bestin A."/>
            <person name="Haffray P."/>
            <person name="Klopp C."/>
            <person name="Zahm M."/>
            <person name="Cabau C."/>
            <person name="Roques C."/>
            <person name="Donnadieu C."/>
            <person name="Bouchez O."/>
            <person name="Christie M."/>
            <person name="Larson W."/>
            <person name="Guiguen Y."/>
        </authorList>
    </citation>
    <scope>NUCLEOTIDE SEQUENCE [LARGE SCALE GENOMIC DNA]</scope>
    <source>
        <strain evidence="1">YP-PL-M2</strain>
        <tissue evidence="1">Blood</tissue>
    </source>
</reference>
<evidence type="ECO:0000313" key="1">
    <source>
        <dbReference type="EMBL" id="TDH15248.1"/>
    </source>
</evidence>
<gene>
    <name evidence="1" type="ORF">EPR50_G00029710</name>
</gene>
<dbReference type="EMBL" id="SCKG01000003">
    <property type="protein sequence ID" value="TDH15248.1"/>
    <property type="molecule type" value="Genomic_DNA"/>
</dbReference>
<sequence length="77" mass="8308">MQNSTHSATASAVCRPNDPSLLRTIRSIRPHGAGDSTPVVQQGARSMLCSQQTTIKGGNLITLQFLFPIPPPKLPLW</sequence>
<comment type="caution">
    <text evidence="1">The sequence shown here is derived from an EMBL/GenBank/DDBJ whole genome shotgun (WGS) entry which is preliminary data.</text>
</comment>
<evidence type="ECO:0000313" key="2">
    <source>
        <dbReference type="Proteomes" id="UP000295070"/>
    </source>
</evidence>
<dbReference type="AlphaFoldDB" id="A0A484DI72"/>
<accession>A0A484DI72</accession>
<protein>
    <submittedName>
        <fullName evidence="1">Uncharacterized protein</fullName>
    </submittedName>
</protein>
<dbReference type="Proteomes" id="UP000295070">
    <property type="component" value="Chromosome 3"/>
</dbReference>